<protein>
    <submittedName>
        <fullName evidence="2">Uncharacterized protein</fullName>
    </submittedName>
</protein>
<accession>A0ABP4BPE1</accession>
<organism evidence="2 3">
    <name type="scientific">Nonomuraea longicatena</name>
    <dbReference type="NCBI Taxonomy" id="83682"/>
    <lineage>
        <taxon>Bacteria</taxon>
        <taxon>Bacillati</taxon>
        <taxon>Actinomycetota</taxon>
        <taxon>Actinomycetes</taxon>
        <taxon>Streptosporangiales</taxon>
        <taxon>Streptosporangiaceae</taxon>
        <taxon>Nonomuraea</taxon>
    </lineage>
</organism>
<keyword evidence="1" id="KW-0472">Membrane</keyword>
<sequence length="139" mass="15009">MVDERGLRQIQENADFAVARLGPLSDVEFGLNAASVEWVMGFIERRRTRPDAQDLDVLVAVLGSFLGACIVAATGGNWHRVDGHGWGVRLPCGSTAFPFAKVHKQLLFGTVGGDSIAGFYLVRRQRSGLQAGDEADRPA</sequence>
<reference evidence="3" key="1">
    <citation type="journal article" date="2019" name="Int. J. Syst. Evol. Microbiol.">
        <title>The Global Catalogue of Microorganisms (GCM) 10K type strain sequencing project: providing services to taxonomists for standard genome sequencing and annotation.</title>
        <authorList>
            <consortium name="The Broad Institute Genomics Platform"/>
            <consortium name="The Broad Institute Genome Sequencing Center for Infectious Disease"/>
            <person name="Wu L."/>
            <person name="Ma J."/>
        </authorList>
    </citation>
    <scope>NUCLEOTIDE SEQUENCE [LARGE SCALE GENOMIC DNA]</scope>
    <source>
        <strain evidence="3">JCM 11136</strain>
    </source>
</reference>
<comment type="caution">
    <text evidence="2">The sequence shown here is derived from an EMBL/GenBank/DDBJ whole genome shotgun (WGS) entry which is preliminary data.</text>
</comment>
<keyword evidence="1" id="KW-1133">Transmembrane helix</keyword>
<keyword evidence="3" id="KW-1185">Reference proteome</keyword>
<evidence type="ECO:0000313" key="2">
    <source>
        <dbReference type="EMBL" id="GAA0952378.1"/>
    </source>
</evidence>
<feature type="transmembrane region" description="Helical" evidence="1">
    <location>
        <begin position="105"/>
        <end position="122"/>
    </location>
</feature>
<dbReference type="EMBL" id="BAAAHQ010000054">
    <property type="protein sequence ID" value="GAA0952378.1"/>
    <property type="molecule type" value="Genomic_DNA"/>
</dbReference>
<evidence type="ECO:0000313" key="3">
    <source>
        <dbReference type="Proteomes" id="UP001501578"/>
    </source>
</evidence>
<dbReference type="Proteomes" id="UP001501578">
    <property type="component" value="Unassembled WGS sequence"/>
</dbReference>
<proteinExistence type="predicted"/>
<gene>
    <name evidence="2" type="ORF">GCM10009560_74050</name>
</gene>
<name>A0ABP4BPE1_9ACTN</name>
<evidence type="ECO:0000256" key="1">
    <source>
        <dbReference type="SAM" id="Phobius"/>
    </source>
</evidence>
<feature type="transmembrane region" description="Helical" evidence="1">
    <location>
        <begin position="55"/>
        <end position="76"/>
    </location>
</feature>
<keyword evidence="1" id="KW-0812">Transmembrane</keyword>